<dbReference type="EMBL" id="MQUR01000055">
    <property type="protein sequence ID" value="OLZ62741.1"/>
    <property type="molecule type" value="Genomic_DNA"/>
</dbReference>
<keyword evidence="2 8" id="KW-0436">Ligase</keyword>
<dbReference type="Pfam" id="PF00501">
    <property type="entry name" value="AMP-binding"/>
    <property type="match status" value="1"/>
</dbReference>
<comment type="caution">
    <text evidence="8">The sequence shown here is derived from an EMBL/GenBank/DDBJ whole genome shotgun (WGS) entry which is preliminary data.</text>
</comment>
<dbReference type="InterPro" id="IPR025110">
    <property type="entry name" value="AMP-bd_C"/>
</dbReference>
<dbReference type="GO" id="GO:0016874">
    <property type="term" value="F:ligase activity"/>
    <property type="evidence" value="ECO:0007669"/>
    <property type="project" value="UniProtKB-KW"/>
</dbReference>
<name>A0ABX3FYG8_9ACTN</name>
<evidence type="ECO:0000256" key="4">
    <source>
        <dbReference type="ARBA" id="ARBA00022840"/>
    </source>
</evidence>
<dbReference type="InterPro" id="IPR042099">
    <property type="entry name" value="ANL_N_sf"/>
</dbReference>
<dbReference type="PANTHER" id="PTHR24095">
    <property type="entry name" value="ACETYL-COENZYME A SYNTHETASE"/>
    <property type="match status" value="1"/>
</dbReference>
<dbReference type="SUPFAM" id="SSF56801">
    <property type="entry name" value="Acetyl-CoA synthetase-like"/>
    <property type="match status" value="1"/>
</dbReference>
<organism evidence="8 9">
    <name type="scientific">Streptomyces amritsarensis</name>
    <dbReference type="NCBI Taxonomy" id="681158"/>
    <lineage>
        <taxon>Bacteria</taxon>
        <taxon>Bacillati</taxon>
        <taxon>Actinomycetota</taxon>
        <taxon>Actinomycetes</taxon>
        <taxon>Kitasatosporales</taxon>
        <taxon>Streptomycetaceae</taxon>
        <taxon>Streptomyces</taxon>
    </lineage>
</organism>
<dbReference type="Gene3D" id="3.30.300.30">
    <property type="match status" value="1"/>
</dbReference>
<evidence type="ECO:0000259" key="7">
    <source>
        <dbReference type="Pfam" id="PF13193"/>
    </source>
</evidence>
<dbReference type="InterPro" id="IPR045851">
    <property type="entry name" value="AMP-bd_C_sf"/>
</dbReference>
<dbReference type="Gene3D" id="3.40.50.12780">
    <property type="entry name" value="N-terminal domain of ligase-like"/>
    <property type="match status" value="1"/>
</dbReference>
<dbReference type="PROSITE" id="PS00455">
    <property type="entry name" value="AMP_BINDING"/>
    <property type="match status" value="1"/>
</dbReference>
<dbReference type="PANTHER" id="PTHR24095:SF14">
    <property type="entry name" value="ACETYL-COENZYME A SYNTHETASE 1"/>
    <property type="match status" value="1"/>
</dbReference>
<keyword evidence="3" id="KW-0547">Nucleotide-binding</keyword>
<evidence type="ECO:0000256" key="5">
    <source>
        <dbReference type="ARBA" id="ARBA00022990"/>
    </source>
</evidence>
<dbReference type="EC" id="6.2.1.1" evidence="1"/>
<proteinExistence type="predicted"/>
<accession>A0ABX3FYG8</accession>
<keyword evidence="4" id="KW-0067">ATP-binding</keyword>
<evidence type="ECO:0000313" key="9">
    <source>
        <dbReference type="Proteomes" id="UP000187151"/>
    </source>
</evidence>
<keyword evidence="5" id="KW-0007">Acetylation</keyword>
<dbReference type="Pfam" id="PF13193">
    <property type="entry name" value="AMP-binding_C"/>
    <property type="match status" value="1"/>
</dbReference>
<evidence type="ECO:0000256" key="1">
    <source>
        <dbReference type="ARBA" id="ARBA00013275"/>
    </source>
</evidence>
<dbReference type="NCBIfam" id="NF003313">
    <property type="entry name" value="PRK04319.1"/>
    <property type="match status" value="1"/>
</dbReference>
<dbReference type="InterPro" id="IPR020845">
    <property type="entry name" value="AMP-binding_CS"/>
</dbReference>
<feature type="domain" description="AMP-binding enzyme C-terminal" evidence="7">
    <location>
        <begin position="492"/>
        <end position="570"/>
    </location>
</feature>
<dbReference type="InterPro" id="IPR000873">
    <property type="entry name" value="AMP-dep_synth/lig_dom"/>
</dbReference>
<keyword evidence="9" id="KW-1185">Reference proteome</keyword>
<dbReference type="RefSeq" id="WP_076045501.1">
    <property type="nucleotide sequence ID" value="NZ_MQUR01000055.1"/>
</dbReference>
<evidence type="ECO:0000259" key="6">
    <source>
        <dbReference type="Pfam" id="PF00501"/>
    </source>
</evidence>
<reference evidence="8 9" key="1">
    <citation type="submission" date="2016-01" db="EMBL/GenBank/DDBJ databases">
        <title>Streptomyces amritsarensis strain MTCC 11845 genome sequencing and assembly.</title>
        <authorList>
            <person name="Sharma D."/>
            <person name="Nair G.R."/>
            <person name="Kaur G."/>
            <person name="Manhas R.K."/>
            <person name="Mayilraj S."/>
        </authorList>
    </citation>
    <scope>NUCLEOTIDE SEQUENCE [LARGE SCALE GENOMIC DNA]</scope>
    <source>
        <strain evidence="8 9">MTCC 11845</strain>
    </source>
</reference>
<dbReference type="Proteomes" id="UP000187151">
    <property type="component" value="Unassembled WGS sequence"/>
</dbReference>
<evidence type="ECO:0000256" key="2">
    <source>
        <dbReference type="ARBA" id="ARBA00022598"/>
    </source>
</evidence>
<evidence type="ECO:0000256" key="3">
    <source>
        <dbReference type="ARBA" id="ARBA00022741"/>
    </source>
</evidence>
<feature type="domain" description="AMP-dependent synthetase/ligase" evidence="6">
    <location>
        <begin position="58"/>
        <end position="442"/>
    </location>
</feature>
<protein>
    <recommendedName>
        <fullName evidence="1">acetate--CoA ligase</fullName>
        <ecNumber evidence="1">6.2.1.1</ecNumber>
    </recommendedName>
</protein>
<evidence type="ECO:0000313" key="8">
    <source>
        <dbReference type="EMBL" id="OLZ62741.1"/>
    </source>
</evidence>
<sequence>MAYTIIAAQRHPHGAWRLPDYDRTCATFTWDEARSRMSGLPGGGLNMGFEAVDRHVEAGHGDWEALRCVAADDSVTHVSYADLAADASRFAHVLDDLGAAPQERVFTLLGRRRELYTAALGTLRSRRVLCPLFSAFGPEPVRQRLALGDARVLVTTEALYRRKVEEIRHRLPGLAHVLLVGPVADPPPGTAVLDRLMARASPVFSVPPTGPEDMALLHFTSGTTGTPKAAVHVHEAVVAHHATAAFALDLGPRDVYWCTADPGWVTGTSYGIIAPLTHGATLVVDEGEFDVHRWYRILDSQKVAIWYTAPTAIRMLMRATPRDGHGLPGPYDLSSLRFVASVGEPLNPEAVVWGQQVLGLPVHDNWWQTETGAIMIANYASGDIRPGSMGRPLPGVRAAILERGQDGRAAVTGGHVRQVPHPGVEGELALRAGWPSMFRGYLNEQGRYDACFADGWYLTGDLARRDEDGWFWFVGRADDVIKSAGHLIGPFEVESALMEHPAVAEAGVIGRPDPVVGAVVKAFVSLRPGCRPDDALRRELLAFTRRRLGPAVAPREIAFDQNLPRTRSGKVMRRLLRARELGLPEGDLSTLESRSDGT</sequence>
<gene>
    <name evidence="8" type="ORF">AVW11_22190</name>
</gene>